<proteinExistence type="predicted"/>
<evidence type="ECO:0000256" key="1">
    <source>
        <dbReference type="SAM" id="Phobius"/>
    </source>
</evidence>
<dbReference type="Pfam" id="PF16220">
    <property type="entry name" value="DUF4880"/>
    <property type="match status" value="1"/>
</dbReference>
<dbReference type="Proteomes" id="UP001262754">
    <property type="component" value="Unassembled WGS sequence"/>
</dbReference>
<dbReference type="PIRSF" id="PIRSF018266">
    <property type="entry name" value="FecR"/>
    <property type="match status" value="1"/>
</dbReference>
<dbReference type="PANTHER" id="PTHR30273">
    <property type="entry name" value="PERIPLASMIC SIGNAL SENSOR AND SIGMA FACTOR ACTIVATOR FECR-RELATED"/>
    <property type="match status" value="1"/>
</dbReference>
<reference evidence="4 5" key="1">
    <citation type="submission" date="2023-07" db="EMBL/GenBank/DDBJ databases">
        <title>Sorghum-associated microbial communities from plants grown in Nebraska, USA.</title>
        <authorList>
            <person name="Schachtman D."/>
        </authorList>
    </citation>
    <scope>NUCLEOTIDE SEQUENCE [LARGE SCALE GENOMIC DNA]</scope>
    <source>
        <strain evidence="4 5">DS2154</strain>
    </source>
</reference>
<dbReference type="InterPro" id="IPR032623">
    <property type="entry name" value="FecR_N"/>
</dbReference>
<accession>A0ABU1MX18</accession>
<name>A0ABU1MX18_9CAUL</name>
<dbReference type="PANTHER" id="PTHR30273:SF2">
    <property type="entry name" value="PROTEIN FECR"/>
    <property type="match status" value="1"/>
</dbReference>
<dbReference type="RefSeq" id="WP_310029721.1">
    <property type="nucleotide sequence ID" value="NZ_JAVDRL010000003.1"/>
</dbReference>
<sequence length="332" mass="35411">MSLSTVPTDQARREATEWFARLNKLDVPLAEMQAWKAWLDAPGNKAAYDEVDAFWRRSEGLKDDPDIKAAVANALGRATASAPTAPPRRRGFAVALAVGVVAAIAGGYALWAPKVYSTGVGEQRTIQLADGSTVVLDTDSQVAVRLTGAQRDIRLGRGQALFDVAHDGRRPFVVTAGAASIKALGTRFDVRREARGAIVTLVRGAVEVRQGGAAEPPQVWRLAPGQRVATQVPAPRPSPVDVDTATSWASGRLVFRAVPLRAAVAEFNRYERHKIEVADGPVGDELISGVFAVGDSDTFVGSMADLHDLTIERSDKDGTIRLTREGDGGGVR</sequence>
<evidence type="ECO:0000259" key="2">
    <source>
        <dbReference type="Pfam" id="PF04773"/>
    </source>
</evidence>
<dbReference type="Gene3D" id="2.60.120.1440">
    <property type="match status" value="1"/>
</dbReference>
<evidence type="ECO:0000313" key="5">
    <source>
        <dbReference type="Proteomes" id="UP001262754"/>
    </source>
</evidence>
<comment type="caution">
    <text evidence="4">The sequence shown here is derived from an EMBL/GenBank/DDBJ whole genome shotgun (WGS) entry which is preliminary data.</text>
</comment>
<feature type="domain" description="FecR protein" evidence="2">
    <location>
        <begin position="115"/>
        <end position="207"/>
    </location>
</feature>
<keyword evidence="1" id="KW-1133">Transmembrane helix</keyword>
<protein>
    <submittedName>
        <fullName evidence="4">Transmembrane sensor</fullName>
    </submittedName>
</protein>
<gene>
    <name evidence="4" type="ORF">J2800_001002</name>
</gene>
<keyword evidence="5" id="KW-1185">Reference proteome</keyword>
<feature type="domain" description="FecR N-terminal" evidence="3">
    <location>
        <begin position="13"/>
        <end position="53"/>
    </location>
</feature>
<dbReference type="EMBL" id="JAVDRL010000003">
    <property type="protein sequence ID" value="MDR6530266.1"/>
    <property type="molecule type" value="Genomic_DNA"/>
</dbReference>
<evidence type="ECO:0000313" key="4">
    <source>
        <dbReference type="EMBL" id="MDR6530266.1"/>
    </source>
</evidence>
<feature type="transmembrane region" description="Helical" evidence="1">
    <location>
        <begin position="91"/>
        <end position="111"/>
    </location>
</feature>
<dbReference type="InterPro" id="IPR006860">
    <property type="entry name" value="FecR"/>
</dbReference>
<organism evidence="4 5">
    <name type="scientific">Caulobacter rhizosphaerae</name>
    <dbReference type="NCBI Taxonomy" id="2010972"/>
    <lineage>
        <taxon>Bacteria</taxon>
        <taxon>Pseudomonadati</taxon>
        <taxon>Pseudomonadota</taxon>
        <taxon>Alphaproteobacteria</taxon>
        <taxon>Caulobacterales</taxon>
        <taxon>Caulobacteraceae</taxon>
        <taxon>Caulobacter</taxon>
    </lineage>
</organism>
<keyword evidence="1 4" id="KW-0812">Transmembrane</keyword>
<keyword evidence="1" id="KW-0472">Membrane</keyword>
<dbReference type="InterPro" id="IPR012373">
    <property type="entry name" value="Ferrdict_sens_TM"/>
</dbReference>
<evidence type="ECO:0000259" key="3">
    <source>
        <dbReference type="Pfam" id="PF16220"/>
    </source>
</evidence>
<dbReference type="Pfam" id="PF04773">
    <property type="entry name" value="FecR"/>
    <property type="match status" value="1"/>
</dbReference>